<dbReference type="EMBL" id="QRVK01000011">
    <property type="protein sequence ID" value="RGS43087.1"/>
    <property type="molecule type" value="Genomic_DNA"/>
</dbReference>
<dbReference type="Proteomes" id="UP000283295">
    <property type="component" value="Unassembled WGS sequence"/>
</dbReference>
<dbReference type="InterPro" id="IPR025883">
    <property type="entry name" value="Cadherin-like_domain"/>
</dbReference>
<keyword evidence="1" id="KW-0472">Membrane</keyword>
<evidence type="ECO:0000259" key="2">
    <source>
        <dbReference type="PROSITE" id="PS51781"/>
    </source>
</evidence>
<feature type="domain" description="SH3b" evidence="2">
    <location>
        <begin position="43"/>
        <end position="114"/>
    </location>
</feature>
<evidence type="ECO:0000313" key="4">
    <source>
        <dbReference type="Proteomes" id="UP000283295"/>
    </source>
</evidence>
<comment type="caution">
    <text evidence="3">The sequence shown here is derived from an EMBL/GenBank/DDBJ whole genome shotgun (WGS) entry which is preliminary data.</text>
</comment>
<dbReference type="OrthoDB" id="9816557at2"/>
<evidence type="ECO:0000256" key="1">
    <source>
        <dbReference type="SAM" id="Phobius"/>
    </source>
</evidence>
<sequence length="710" mass="78525">MNTSNCANNKRTRNIVSLVMLLWAVLCIIITGFYVGGNKAEAASTGTLIEDYVYFRDAPSGNTIKYNGKDILLRKGQKMTIVSTSNKTWYKVSLTYRKKSYTGYIYSKFIKVTTTASYKTGHLAKNENYVYFRKTPSGTPITYNNAPIMLMGGQKMTILSTANKTWYKVKLTYKSKSYTGYVYSSFIVIDKAKTKPTKATTKATTQATTQAPKSTSGYINENYVYFRKTAGGTPITYNGKSIMLMLGQNLTVTDKSDKTWYKVKLTYKSKSYTGYVYSSYITAGTYKTPDNGKSDAAFEKQLSSQKFPESYKVLLRKLHKEHPNWVFKAVHTNLKWSDVVKNEVNVKGRVTNLVNGTSLYPNYGWRSQTVGYNYKTDTYSSYDGSTWFAASDDLIKYYLDPRTYLSSSSSVFAFEKLSYDSSQTRSGVEAILSGTFMHNSRPSGSSSTYSSMIITAAKKSGVSPYHIASRIKQEVGGSMTSGTNGKNASYPGIYNFYNIGAFQSAAGNAITNGLKWAASGTTYNRPWTSPSKSIIGGAIYIGEAYINVGQNTLYTQKFNVTYKDCLYWHQYMGNVQAPRTEAAKVYEAYKASGALNKSITFAIPVYKNMPAATAKMPAADPGNQNNYLKSLKVGSAKLSPTFAINNTTTYTVNVAASVGSIKIAASPVNRYATVSGTGTKKLKKGKNTFKIVCKSQSKKARTYTIIINRG</sequence>
<gene>
    <name evidence="3" type="ORF">DWX94_06310</name>
</gene>
<proteinExistence type="predicted"/>
<dbReference type="Gene3D" id="2.30.30.40">
    <property type="entry name" value="SH3 Domains"/>
    <property type="match status" value="2"/>
</dbReference>
<organism evidence="3 4">
    <name type="scientific">Coprococcus eutactus</name>
    <dbReference type="NCBI Taxonomy" id="33043"/>
    <lineage>
        <taxon>Bacteria</taxon>
        <taxon>Bacillati</taxon>
        <taxon>Bacillota</taxon>
        <taxon>Clostridia</taxon>
        <taxon>Lachnospirales</taxon>
        <taxon>Lachnospiraceae</taxon>
        <taxon>Coprococcus</taxon>
    </lineage>
</organism>
<keyword evidence="1" id="KW-1133">Transmembrane helix</keyword>
<keyword evidence="1" id="KW-0812">Transmembrane</keyword>
<dbReference type="InterPro" id="IPR003646">
    <property type="entry name" value="SH3-like_bac-type"/>
</dbReference>
<evidence type="ECO:0000313" key="3">
    <source>
        <dbReference type="EMBL" id="RGS43087.1"/>
    </source>
</evidence>
<dbReference type="PROSITE" id="PS51781">
    <property type="entry name" value="SH3B"/>
    <property type="match status" value="2"/>
</dbReference>
<name>A0A412ISK2_9FIRM</name>
<accession>A0A412ISK2</accession>
<feature type="domain" description="SH3b" evidence="2">
    <location>
        <begin position="214"/>
        <end position="285"/>
    </location>
</feature>
<feature type="transmembrane region" description="Helical" evidence="1">
    <location>
        <begin position="15"/>
        <end position="35"/>
    </location>
</feature>
<protein>
    <submittedName>
        <fullName evidence="3">Beta-N-acetylglucosaminidase</fullName>
    </submittedName>
</protein>
<dbReference type="AlphaFoldDB" id="A0A412ISK2"/>
<dbReference type="Pfam" id="PF12733">
    <property type="entry name" value="Cadherin-like"/>
    <property type="match status" value="1"/>
</dbReference>
<reference evidence="3 4" key="1">
    <citation type="submission" date="2018-08" db="EMBL/GenBank/DDBJ databases">
        <title>A genome reference for cultivated species of the human gut microbiota.</title>
        <authorList>
            <person name="Zou Y."/>
            <person name="Xue W."/>
            <person name="Luo G."/>
        </authorList>
    </citation>
    <scope>NUCLEOTIDE SEQUENCE [LARGE SCALE GENOMIC DNA]</scope>
    <source>
        <strain evidence="3 4">AF22-21</strain>
    </source>
</reference>